<feature type="domain" description="CHHC U11-48K-type" evidence="5">
    <location>
        <begin position="44"/>
        <end position="71"/>
    </location>
</feature>
<dbReference type="InParanoid" id="A0A3Q1GSY8"/>
<feature type="domain" description="CHHC U11-48K-type" evidence="5">
    <location>
        <begin position="10"/>
        <end position="37"/>
    </location>
</feature>
<dbReference type="PROSITE" id="PS51800">
    <property type="entry name" value="ZF_CHHC_U11_48K"/>
    <property type="match status" value="2"/>
</dbReference>
<dbReference type="Ensembl" id="ENSAPOT00000029162.1">
    <property type="protein sequence ID" value="ENSAPOP00000033881.1"/>
    <property type="gene ID" value="ENSAPOG00000022724.1"/>
</dbReference>
<evidence type="ECO:0000256" key="3">
    <source>
        <dbReference type="ARBA" id="ARBA00022833"/>
    </source>
</evidence>
<evidence type="ECO:0000256" key="1">
    <source>
        <dbReference type="ARBA" id="ARBA00022723"/>
    </source>
</evidence>
<protein>
    <submittedName>
        <fullName evidence="6">Gametocyte-specific factor 1-like</fullName>
    </submittedName>
</protein>
<reference evidence="6" key="2">
    <citation type="submission" date="2025-09" db="UniProtKB">
        <authorList>
            <consortium name="Ensembl"/>
        </authorList>
    </citation>
    <scope>IDENTIFICATION</scope>
</reference>
<dbReference type="Pfam" id="PF05253">
    <property type="entry name" value="zf-U11-48K"/>
    <property type="match status" value="2"/>
</dbReference>
<dbReference type="GO" id="GO:0008270">
    <property type="term" value="F:zinc ion binding"/>
    <property type="evidence" value="ECO:0007669"/>
    <property type="project" value="UniProtKB-KW"/>
</dbReference>
<organism evidence="6 7">
    <name type="scientific">Acanthochromis polyacanthus</name>
    <name type="common">spiny chromis</name>
    <dbReference type="NCBI Taxonomy" id="80966"/>
    <lineage>
        <taxon>Eukaryota</taxon>
        <taxon>Metazoa</taxon>
        <taxon>Chordata</taxon>
        <taxon>Craniata</taxon>
        <taxon>Vertebrata</taxon>
        <taxon>Euteleostomi</taxon>
        <taxon>Actinopterygii</taxon>
        <taxon>Neopterygii</taxon>
        <taxon>Teleostei</taxon>
        <taxon>Neoteleostei</taxon>
        <taxon>Acanthomorphata</taxon>
        <taxon>Ovalentaria</taxon>
        <taxon>Pomacentridae</taxon>
        <taxon>Acanthochromis</taxon>
    </lineage>
</organism>
<dbReference type="STRING" id="80966.ENSAPOP00000033881"/>
<dbReference type="InterPro" id="IPR051591">
    <property type="entry name" value="UPF0224_FAM112_RNA_Proc"/>
</dbReference>
<keyword evidence="7" id="KW-1185">Reference proteome</keyword>
<dbReference type="PANTHER" id="PTHR21402">
    <property type="entry name" value="GAMETOCYTE SPECIFIC FACTOR 1-RELATED"/>
    <property type="match status" value="1"/>
</dbReference>
<evidence type="ECO:0000256" key="4">
    <source>
        <dbReference type="SAM" id="MobiDB-lite"/>
    </source>
</evidence>
<sequence length="185" mass="21152">DGVKWDPDKLVQCPYDKNHQIRACRFPYHLLKCRKNHPKLAKELKTCPYNARHLVHKHELAHHTETCENRVCVYTEEAGSTNGNWHVPVSTWVNPIATEDWDKEADEFAAPFVWGVNTLLDRMSGPRSADRRRCPHTQRSSPHFHLDFLTWVISFHPAGQCHPGCIAAPSPSRGRSTQMGEDGPK</sequence>
<evidence type="ECO:0000313" key="6">
    <source>
        <dbReference type="Ensembl" id="ENSAPOP00000033881.1"/>
    </source>
</evidence>
<proteinExistence type="predicted"/>
<dbReference type="AlphaFoldDB" id="A0A3Q1GSY8"/>
<accession>A0A3Q1GSY8</accession>
<reference evidence="6" key="1">
    <citation type="submission" date="2025-08" db="UniProtKB">
        <authorList>
            <consortium name="Ensembl"/>
        </authorList>
    </citation>
    <scope>IDENTIFICATION</scope>
</reference>
<evidence type="ECO:0000259" key="5">
    <source>
        <dbReference type="PROSITE" id="PS51800"/>
    </source>
</evidence>
<keyword evidence="2" id="KW-0863">Zinc-finger</keyword>
<dbReference type="SUPFAM" id="SSF57667">
    <property type="entry name" value="beta-beta-alpha zinc fingers"/>
    <property type="match status" value="1"/>
</dbReference>
<dbReference type="InterPro" id="IPR036236">
    <property type="entry name" value="Znf_C2H2_sf"/>
</dbReference>
<evidence type="ECO:0000256" key="2">
    <source>
        <dbReference type="ARBA" id="ARBA00022771"/>
    </source>
</evidence>
<feature type="region of interest" description="Disordered" evidence="4">
    <location>
        <begin position="166"/>
        <end position="185"/>
    </location>
</feature>
<evidence type="ECO:0000313" key="7">
    <source>
        <dbReference type="Proteomes" id="UP000257200"/>
    </source>
</evidence>
<dbReference type="GeneTree" id="ENSGT00940000156784"/>
<dbReference type="PANTHER" id="PTHR21402:SF5">
    <property type="entry name" value="GAMETOCYTE SPECIFIC FACTOR 1"/>
    <property type="match status" value="1"/>
</dbReference>
<keyword evidence="1" id="KW-0479">Metal-binding</keyword>
<keyword evidence="3" id="KW-0862">Zinc</keyword>
<dbReference type="InterPro" id="IPR022776">
    <property type="entry name" value="TRM13/UPF0224_CHHC_Znf_dom"/>
</dbReference>
<name>A0A3Q1GSY8_9TELE</name>
<dbReference type="Proteomes" id="UP000257200">
    <property type="component" value="Unplaced"/>
</dbReference>